<reference evidence="6" key="2">
    <citation type="submission" date="2020-09" db="EMBL/GenBank/DDBJ databases">
        <authorList>
            <person name="Sun Q."/>
            <person name="Ohkuma M."/>
        </authorList>
    </citation>
    <scope>NUCLEOTIDE SEQUENCE</scope>
    <source>
        <strain evidence="6">JCM 19596</strain>
    </source>
</reference>
<evidence type="ECO:0000256" key="2">
    <source>
        <dbReference type="ARBA" id="ARBA00023163"/>
    </source>
</evidence>
<sequence>MTQGPTPTHTRSDVVAVFEATETPGTPLTASEVAEELGCARRTAYGKLESLAASGALETKKVGARGRVWWRVEGSSTTPEEAPEATVEAAAATGGRTDGDGEGSDDTDADGSAEGDGDAGSDASADADADGDGSLAEAQFREFVETVSDYAIFVLDEKGRVRTWNEGARRAKGYEEEEILGEHVSTFYTEADREAGRPETNLARAAAEGRVEDEGWRVRKDGSRFWANVVITARYGEGGDLRGYTKVTRDMTERHDYEQRLREQRDELDELNQINTVIRDIDQALVAATSRDGIEEAVCERLAASETYAAAWVGEYDEEYETMTARTAAGVDAPRLDAVNAGDGDGATAVREAGAVALRTGTVQRVGELVSSDSESESGESVVAVPLVHEDVEYGVLVVSADRASAFDERKVAVMAELGETISHAVAAVRRKERERTLTALQQSTRDLLHAETHEEIGDIIVTTLTDELTLDDACVYHFDAAENTLDAVSWAARDDGRASETRALDAGAGSAVWQAFVDGDTGVVGAGSDTLVVPLGEHGVLAVSAPGHDGFSGNTRNLVELVAATAEAAFDRVESQATLRERDELLQEQNQRLQRVNQVSTIIRDVDQALVEATTRDEIQRVVCERLTRSDRFRFAWIGTPTDSGEALAPAAQSGQERGYLDDVDLAPAPAEAAEPAVTALRTGNATVVSNVAENLRDGQWRADAFSREFQSVISVPLHYGDVTYGVLSVYADRPGVFEEMEESVFVELGETIANAVNAVESKRALLSDRVVEIDFHLGDDASVLGRLARRLDADLTVDAVLPLADDRVRVFFAARDVDADAVTDALAEVDAVESSQYLGTAGDRVFVEAVVAGPSVVGALAEYGAALGSLTPAVDGLQLTAELPGAASVREFVEWLRGRYASTEFVARRERERAPKTREGIHAELDDVLTDRQREILETAYYSGFFLTPRQSTGTDVADMLGVSQPTVSEQLRTAQRKLLDVILDGRTADSATSTPGKTESGGVHGS</sequence>
<dbReference type="InterPro" id="IPR007050">
    <property type="entry name" value="HTH_bacterioopsin"/>
</dbReference>
<feature type="domain" description="PAS" evidence="4">
    <location>
        <begin position="136"/>
        <end position="209"/>
    </location>
</feature>
<keyword evidence="2" id="KW-0804">Transcription</keyword>
<accession>A0A830F8K0</accession>
<dbReference type="CDD" id="cd00130">
    <property type="entry name" value="PAS"/>
    <property type="match status" value="1"/>
</dbReference>
<dbReference type="AlphaFoldDB" id="A0A830F8K0"/>
<dbReference type="SUPFAM" id="SSF88659">
    <property type="entry name" value="Sigma3 and sigma4 domains of RNA polymerase sigma factors"/>
    <property type="match status" value="1"/>
</dbReference>
<evidence type="ECO:0000256" key="1">
    <source>
        <dbReference type="ARBA" id="ARBA00023015"/>
    </source>
</evidence>
<evidence type="ECO:0000259" key="5">
    <source>
        <dbReference type="PROSITE" id="PS50113"/>
    </source>
</evidence>
<dbReference type="SUPFAM" id="SSF55785">
    <property type="entry name" value="PYP-like sensor domain (PAS domain)"/>
    <property type="match status" value="1"/>
</dbReference>
<dbReference type="InterPro" id="IPR029016">
    <property type="entry name" value="GAF-like_dom_sf"/>
</dbReference>
<feature type="domain" description="PAC" evidence="5">
    <location>
        <begin position="211"/>
        <end position="263"/>
    </location>
</feature>
<comment type="caution">
    <text evidence="6">The sequence shown here is derived from an EMBL/GenBank/DDBJ whole genome shotgun (WGS) entry which is preliminary data.</text>
</comment>
<organism evidence="6 7">
    <name type="scientific">Halocalculus aciditolerans</name>
    <dbReference type="NCBI Taxonomy" id="1383812"/>
    <lineage>
        <taxon>Archaea</taxon>
        <taxon>Methanobacteriati</taxon>
        <taxon>Methanobacteriota</taxon>
        <taxon>Stenosarchaea group</taxon>
        <taxon>Halobacteria</taxon>
        <taxon>Halobacteriales</taxon>
        <taxon>Halobacteriaceae</taxon>
        <taxon>Halocalculus</taxon>
    </lineage>
</organism>
<dbReference type="PROSITE" id="PS50112">
    <property type="entry name" value="PAS"/>
    <property type="match status" value="1"/>
</dbReference>
<dbReference type="InterPro" id="IPR031803">
    <property type="entry name" value="BAT_GAF/HTH-assoc"/>
</dbReference>
<dbReference type="SUPFAM" id="SSF55781">
    <property type="entry name" value="GAF domain-like"/>
    <property type="match status" value="3"/>
</dbReference>
<feature type="region of interest" description="Disordered" evidence="3">
    <location>
        <begin position="990"/>
        <end position="1009"/>
    </location>
</feature>
<evidence type="ECO:0000256" key="3">
    <source>
        <dbReference type="SAM" id="MobiDB-lite"/>
    </source>
</evidence>
<evidence type="ECO:0000313" key="7">
    <source>
        <dbReference type="Proteomes" id="UP000607197"/>
    </source>
</evidence>
<dbReference type="Pfam" id="PF13185">
    <property type="entry name" value="GAF_2"/>
    <property type="match status" value="2"/>
</dbReference>
<dbReference type="Pfam" id="PF15915">
    <property type="entry name" value="BAT"/>
    <property type="match status" value="1"/>
</dbReference>
<keyword evidence="7" id="KW-1185">Reference proteome</keyword>
<gene>
    <name evidence="6" type="ORF">GCM10009039_05910</name>
</gene>
<feature type="compositionally biased region" description="Acidic residues" evidence="3">
    <location>
        <begin position="100"/>
        <end position="131"/>
    </location>
</feature>
<dbReference type="Proteomes" id="UP000607197">
    <property type="component" value="Unassembled WGS sequence"/>
</dbReference>
<dbReference type="NCBIfam" id="TIGR00229">
    <property type="entry name" value="sensory_box"/>
    <property type="match status" value="1"/>
</dbReference>
<dbReference type="InterPro" id="IPR003018">
    <property type="entry name" value="GAF"/>
</dbReference>
<dbReference type="InterPro" id="IPR000014">
    <property type="entry name" value="PAS"/>
</dbReference>
<dbReference type="EMBL" id="BMPG01000001">
    <property type="protein sequence ID" value="GGL50512.1"/>
    <property type="molecule type" value="Genomic_DNA"/>
</dbReference>
<feature type="compositionally biased region" description="Low complexity" evidence="3">
    <location>
        <begin position="77"/>
        <end position="95"/>
    </location>
</feature>
<evidence type="ECO:0000259" key="4">
    <source>
        <dbReference type="PROSITE" id="PS50112"/>
    </source>
</evidence>
<evidence type="ECO:0008006" key="8">
    <source>
        <dbReference type="Google" id="ProtNLM"/>
    </source>
</evidence>
<dbReference type="PANTHER" id="PTHR34236:SF1">
    <property type="entry name" value="DIMETHYL SULFOXIDE REDUCTASE TRANSCRIPTIONAL ACTIVATOR"/>
    <property type="match status" value="1"/>
</dbReference>
<dbReference type="OrthoDB" id="342253at2157"/>
<dbReference type="SMART" id="SM00091">
    <property type="entry name" value="PAS"/>
    <property type="match status" value="1"/>
</dbReference>
<dbReference type="Pfam" id="PF13426">
    <property type="entry name" value="PAS_9"/>
    <property type="match status" value="1"/>
</dbReference>
<dbReference type="Gene3D" id="3.30.450.40">
    <property type="match status" value="3"/>
</dbReference>
<dbReference type="SMART" id="SM00065">
    <property type="entry name" value="GAF"/>
    <property type="match status" value="1"/>
</dbReference>
<dbReference type="InterPro" id="IPR013324">
    <property type="entry name" value="RNA_pol_sigma_r3/r4-like"/>
</dbReference>
<proteinExistence type="predicted"/>
<feature type="region of interest" description="Disordered" evidence="3">
    <location>
        <begin position="74"/>
        <end position="133"/>
    </location>
</feature>
<dbReference type="RefSeq" id="WP_188975676.1">
    <property type="nucleotide sequence ID" value="NZ_BMPG01000001.1"/>
</dbReference>
<protein>
    <recommendedName>
        <fullName evidence="8">PAS domain S-box-containing protein</fullName>
    </recommendedName>
</protein>
<dbReference type="InterPro" id="IPR000700">
    <property type="entry name" value="PAS-assoc_C"/>
</dbReference>
<keyword evidence="1" id="KW-0805">Transcription regulation</keyword>
<dbReference type="PROSITE" id="PS50113">
    <property type="entry name" value="PAC"/>
    <property type="match status" value="1"/>
</dbReference>
<dbReference type="Pfam" id="PF04967">
    <property type="entry name" value="HTH_10"/>
    <property type="match status" value="1"/>
</dbReference>
<dbReference type="PANTHER" id="PTHR34236">
    <property type="entry name" value="DIMETHYL SULFOXIDE REDUCTASE TRANSCRIPTIONAL ACTIVATOR"/>
    <property type="match status" value="1"/>
</dbReference>
<dbReference type="Gene3D" id="3.30.450.20">
    <property type="entry name" value="PAS domain"/>
    <property type="match status" value="1"/>
</dbReference>
<name>A0A830F8K0_9EURY</name>
<evidence type="ECO:0000313" key="6">
    <source>
        <dbReference type="EMBL" id="GGL50512.1"/>
    </source>
</evidence>
<dbReference type="InterPro" id="IPR035965">
    <property type="entry name" value="PAS-like_dom_sf"/>
</dbReference>
<reference evidence="6" key="1">
    <citation type="journal article" date="2014" name="Int. J. Syst. Evol. Microbiol.">
        <title>Complete genome sequence of Corynebacterium casei LMG S-19264T (=DSM 44701T), isolated from a smear-ripened cheese.</title>
        <authorList>
            <consortium name="US DOE Joint Genome Institute (JGI-PGF)"/>
            <person name="Walter F."/>
            <person name="Albersmeier A."/>
            <person name="Kalinowski J."/>
            <person name="Ruckert C."/>
        </authorList>
    </citation>
    <scope>NUCLEOTIDE SEQUENCE</scope>
    <source>
        <strain evidence="6">JCM 19596</strain>
    </source>
</reference>